<proteinExistence type="predicted"/>
<feature type="chain" id="PRO_5021972937" evidence="1">
    <location>
        <begin position="27"/>
        <end position="585"/>
    </location>
</feature>
<feature type="signal peptide" evidence="1">
    <location>
        <begin position="1"/>
        <end position="26"/>
    </location>
</feature>
<organism evidence="2 3">
    <name type="scientific">Echinicola soli</name>
    <dbReference type="NCBI Taxonomy" id="2591634"/>
    <lineage>
        <taxon>Bacteria</taxon>
        <taxon>Pseudomonadati</taxon>
        <taxon>Bacteroidota</taxon>
        <taxon>Cytophagia</taxon>
        <taxon>Cytophagales</taxon>
        <taxon>Cyclobacteriaceae</taxon>
        <taxon>Echinicola</taxon>
    </lineage>
</organism>
<keyword evidence="1" id="KW-0732">Signal</keyword>
<evidence type="ECO:0000313" key="2">
    <source>
        <dbReference type="EMBL" id="QDH77673.1"/>
    </source>
</evidence>
<dbReference type="KEGG" id="echi:FKX85_00870"/>
<accession>A0A514CCY0</accession>
<dbReference type="AlphaFoldDB" id="A0A514CCY0"/>
<protein>
    <submittedName>
        <fullName evidence="2">Uncharacterized protein</fullName>
    </submittedName>
</protein>
<reference evidence="2 3" key="1">
    <citation type="submission" date="2019-06" db="EMBL/GenBank/DDBJ databases">
        <title>Echinicola alkalisoli sp. nov. isolated from saline soil.</title>
        <authorList>
            <person name="Sun J.-Q."/>
            <person name="Xu L."/>
        </authorList>
    </citation>
    <scope>NUCLEOTIDE SEQUENCE [LARGE SCALE GENOMIC DNA]</scope>
    <source>
        <strain evidence="2 3">LN3S3</strain>
    </source>
</reference>
<dbReference type="RefSeq" id="WP_141612955.1">
    <property type="nucleotide sequence ID" value="NZ_CP041253.1"/>
</dbReference>
<gene>
    <name evidence="2" type="ORF">FKX85_00870</name>
</gene>
<sequence length="585" mass="60999">MNFKVVKFKHVVLGLFFFVAVTETLAQTGIGTQSPDESAVLDVSSTTKGVLIPRLALTSTTSPAPLSANVAGMIVYNTATAGTAPENVTPGFYYNDGSAWVRVADVSSQDMRFVGTNNHITKDAGIGSNGTDAGTGNNNIFIGQNTGTVDADWSNRILIGQDAGQDAQANGLIAIGQSAGEKLGSGMDVDTSPGLYIGHFAGSTTFNDQGPSHNTIIGQSAGRMGVFENSIMLGDSAGYNADGHDNILIGKGAGKSTTGDNNIVIGNGTEVAPAPGLSINQLNIGNWIYGDDGVIGIGTTAPKSRLDVNGYVKLGSEDLKSTSGSDADREGMIRYGPNKTFQYHNDTDWVTMASTTDADITKDAWVDDPANDMVKLGTLSDGITARTAGTEFVAKDDGRVGIGTSNPVWELDVRGSRAIGQFKRITSGATNTSAGFLFTRARGMIGSEADIQAGDFLGKLLFRGRTGGADVDYATMAFVAKSTTAEDGRYAFFTGGAAFEDSELMTILSPSGNVGINKVNPLNKLVVKGEDNPPTSGVVSEGTNATLRVDGSGHNLDFGTYSISPWGGGIFNRMVMEVLLACLWC</sequence>
<name>A0A514CCY0_9BACT</name>
<dbReference type="OrthoDB" id="9793307at2"/>
<dbReference type="EMBL" id="CP041253">
    <property type="protein sequence ID" value="QDH77673.1"/>
    <property type="molecule type" value="Genomic_DNA"/>
</dbReference>
<keyword evidence="3" id="KW-1185">Reference proteome</keyword>
<dbReference type="Proteomes" id="UP000316614">
    <property type="component" value="Chromosome"/>
</dbReference>
<evidence type="ECO:0000256" key="1">
    <source>
        <dbReference type="SAM" id="SignalP"/>
    </source>
</evidence>
<evidence type="ECO:0000313" key="3">
    <source>
        <dbReference type="Proteomes" id="UP000316614"/>
    </source>
</evidence>